<evidence type="ECO:0000256" key="1">
    <source>
        <dbReference type="SAM" id="SignalP"/>
    </source>
</evidence>
<name>A0ABD0KWR2_9CAEN</name>
<proteinExistence type="predicted"/>
<keyword evidence="1" id="KW-0732">Signal</keyword>
<sequence length="141" mass="14927">MDFSQVVVLTLMVIATSGHRRYMDLVPNGHNVLNPCDGTPWLGLGHTNPQGGGPRSKFGEDFAAAGHTWTVALCQTDSDGDGKTNGFELGDHNCTWHEGDGTGDLMPVQGHPGICEPLNLCPDSWFTCLPVATGAPDPIGK</sequence>
<comment type="caution">
    <text evidence="3">The sequence shown here is derived from an EMBL/GenBank/DDBJ whole genome shotgun (WGS) entry which is preliminary data.</text>
</comment>
<dbReference type="AlphaFoldDB" id="A0ABD0KWR2"/>
<evidence type="ECO:0000259" key="2">
    <source>
        <dbReference type="Pfam" id="PF24784"/>
    </source>
</evidence>
<keyword evidence="4" id="KW-1185">Reference proteome</keyword>
<dbReference type="PANTHER" id="PTHR34737">
    <property type="entry name" value="EF-HAND DOMAIN-CONTAINING PROTEIN"/>
    <property type="match status" value="1"/>
</dbReference>
<dbReference type="InterPro" id="IPR055313">
    <property type="entry name" value="Temptin-like"/>
</dbReference>
<dbReference type="PANTHER" id="PTHR34737:SF2">
    <property type="entry name" value="EF-HAND DOMAIN-CONTAINING PROTEIN"/>
    <property type="match status" value="1"/>
</dbReference>
<feature type="domain" description="Temptin Cys/Cys disulfide" evidence="2">
    <location>
        <begin position="17"/>
        <end position="113"/>
    </location>
</feature>
<organism evidence="3 4">
    <name type="scientific">Batillaria attramentaria</name>
    <dbReference type="NCBI Taxonomy" id="370345"/>
    <lineage>
        <taxon>Eukaryota</taxon>
        <taxon>Metazoa</taxon>
        <taxon>Spiralia</taxon>
        <taxon>Lophotrochozoa</taxon>
        <taxon>Mollusca</taxon>
        <taxon>Gastropoda</taxon>
        <taxon>Caenogastropoda</taxon>
        <taxon>Sorbeoconcha</taxon>
        <taxon>Cerithioidea</taxon>
        <taxon>Batillariidae</taxon>
        <taxon>Batillaria</taxon>
    </lineage>
</organism>
<accession>A0ABD0KWR2</accession>
<feature type="chain" id="PRO_5044840368" description="Temptin Cys/Cys disulfide domain-containing protein" evidence="1">
    <location>
        <begin position="19"/>
        <end position="141"/>
    </location>
</feature>
<dbReference type="Proteomes" id="UP001519460">
    <property type="component" value="Unassembled WGS sequence"/>
</dbReference>
<gene>
    <name evidence="3" type="ORF">BaRGS_00017208</name>
</gene>
<evidence type="ECO:0000313" key="4">
    <source>
        <dbReference type="Proteomes" id="UP001519460"/>
    </source>
</evidence>
<dbReference type="InterPro" id="IPR057626">
    <property type="entry name" value="S-S_Temptin"/>
</dbReference>
<reference evidence="3 4" key="1">
    <citation type="journal article" date="2023" name="Sci. Data">
        <title>Genome assembly of the Korean intertidal mud-creeper Batillaria attramentaria.</title>
        <authorList>
            <person name="Patra A.K."/>
            <person name="Ho P.T."/>
            <person name="Jun S."/>
            <person name="Lee S.J."/>
            <person name="Kim Y."/>
            <person name="Won Y.J."/>
        </authorList>
    </citation>
    <scope>NUCLEOTIDE SEQUENCE [LARGE SCALE GENOMIC DNA]</scope>
    <source>
        <strain evidence="3">Wonlab-2016</strain>
    </source>
</reference>
<dbReference type="EMBL" id="JACVVK020000113">
    <property type="protein sequence ID" value="KAK7491569.1"/>
    <property type="molecule type" value="Genomic_DNA"/>
</dbReference>
<feature type="signal peptide" evidence="1">
    <location>
        <begin position="1"/>
        <end position="18"/>
    </location>
</feature>
<evidence type="ECO:0000313" key="3">
    <source>
        <dbReference type="EMBL" id="KAK7491569.1"/>
    </source>
</evidence>
<protein>
    <recommendedName>
        <fullName evidence="2">Temptin Cys/Cys disulfide domain-containing protein</fullName>
    </recommendedName>
</protein>
<dbReference type="Pfam" id="PF24784">
    <property type="entry name" value="Temptin_C"/>
    <property type="match status" value="1"/>
</dbReference>